<evidence type="ECO:0000256" key="3">
    <source>
        <dbReference type="ARBA" id="ARBA00023015"/>
    </source>
</evidence>
<dbReference type="PROSITE" id="PS50090">
    <property type="entry name" value="MYB_LIKE"/>
    <property type="match status" value="2"/>
</dbReference>
<feature type="compositionally biased region" description="Low complexity" evidence="7">
    <location>
        <begin position="131"/>
        <end position="143"/>
    </location>
</feature>
<evidence type="ECO:0000259" key="9">
    <source>
        <dbReference type="PROSITE" id="PS51294"/>
    </source>
</evidence>
<feature type="domain" description="Myb-like" evidence="8">
    <location>
        <begin position="60"/>
        <end position="110"/>
    </location>
</feature>
<evidence type="ECO:0000259" key="8">
    <source>
        <dbReference type="PROSITE" id="PS50090"/>
    </source>
</evidence>
<evidence type="ECO:0000256" key="2">
    <source>
        <dbReference type="ARBA" id="ARBA00022737"/>
    </source>
</evidence>
<keyword evidence="4" id="KW-0238">DNA-binding</keyword>
<keyword evidence="5" id="KW-0804">Transcription</keyword>
<gene>
    <name evidence="10" type="ORF">CIPAW_03G083600</name>
</gene>
<keyword evidence="11" id="KW-1185">Reference proteome</keyword>
<evidence type="ECO:0000256" key="1">
    <source>
        <dbReference type="ARBA" id="ARBA00004123"/>
    </source>
</evidence>
<evidence type="ECO:0000256" key="7">
    <source>
        <dbReference type="SAM" id="MobiDB-lite"/>
    </source>
</evidence>
<dbReference type="GO" id="GO:0043565">
    <property type="term" value="F:sequence-specific DNA binding"/>
    <property type="evidence" value="ECO:0007669"/>
    <property type="project" value="InterPro"/>
</dbReference>
<dbReference type="AlphaFoldDB" id="A0A8T1QZZ7"/>
<feature type="region of interest" description="Disordered" evidence="7">
    <location>
        <begin position="107"/>
        <end position="163"/>
    </location>
</feature>
<sequence>MRWGIPEQGWTKGPWTPAEDKLLSDYINLYGEGRWSSVAKCTGLNRNGKSCRLRWVNYLKPGLKRGQLTPIEAGIVIELHALWGNRWSTIASYLPGRTDNEIKNYLRTRFKKKDKSPEKKEKGTKAKIPKQKQPPQMQEQLPQENDMKRAVSCGKSTPSDHHEQITTEAQGGKEMFFMHHPTNLEDQCLPVTCQDVASWLDTIREEDLCGGLWNLDNHSKGGMDDHQATAAGFSCGRVNSIDYFYNEDYIFLEG</sequence>
<dbReference type="InterPro" id="IPR017930">
    <property type="entry name" value="Myb_dom"/>
</dbReference>
<dbReference type="Pfam" id="PF00249">
    <property type="entry name" value="Myb_DNA-binding"/>
    <property type="match status" value="2"/>
</dbReference>
<evidence type="ECO:0000256" key="6">
    <source>
        <dbReference type="ARBA" id="ARBA00023242"/>
    </source>
</evidence>
<keyword evidence="6" id="KW-0539">Nucleus</keyword>
<dbReference type="GO" id="GO:0005634">
    <property type="term" value="C:nucleus"/>
    <property type="evidence" value="ECO:0007669"/>
    <property type="project" value="UniProtKB-SubCell"/>
</dbReference>
<evidence type="ECO:0000313" key="10">
    <source>
        <dbReference type="EMBL" id="KAG6660126.1"/>
    </source>
</evidence>
<organism evidence="10 11">
    <name type="scientific">Carya illinoinensis</name>
    <name type="common">Pecan</name>
    <dbReference type="NCBI Taxonomy" id="32201"/>
    <lineage>
        <taxon>Eukaryota</taxon>
        <taxon>Viridiplantae</taxon>
        <taxon>Streptophyta</taxon>
        <taxon>Embryophyta</taxon>
        <taxon>Tracheophyta</taxon>
        <taxon>Spermatophyta</taxon>
        <taxon>Magnoliopsida</taxon>
        <taxon>eudicotyledons</taxon>
        <taxon>Gunneridae</taxon>
        <taxon>Pentapetalae</taxon>
        <taxon>rosids</taxon>
        <taxon>fabids</taxon>
        <taxon>Fagales</taxon>
        <taxon>Juglandaceae</taxon>
        <taxon>Carya</taxon>
    </lineage>
</organism>
<feature type="domain" description="Myb-like" evidence="8">
    <location>
        <begin position="7"/>
        <end position="59"/>
    </location>
</feature>
<dbReference type="GO" id="GO:0003700">
    <property type="term" value="F:DNA-binding transcription factor activity"/>
    <property type="evidence" value="ECO:0007669"/>
    <property type="project" value="InterPro"/>
</dbReference>
<dbReference type="PANTHER" id="PTHR45675:SF17">
    <property type="entry name" value="MYB TRANSCRIPTION FACTOR"/>
    <property type="match status" value="1"/>
</dbReference>
<comment type="caution">
    <text evidence="10">The sequence shown here is derived from an EMBL/GenBank/DDBJ whole genome shotgun (WGS) entry which is preliminary data.</text>
</comment>
<comment type="subcellular location">
    <subcellularLocation>
        <location evidence="1">Nucleus</location>
    </subcellularLocation>
</comment>
<evidence type="ECO:0000313" key="11">
    <source>
        <dbReference type="Proteomes" id="UP000811609"/>
    </source>
</evidence>
<dbReference type="InterPro" id="IPR001005">
    <property type="entry name" value="SANT/Myb"/>
</dbReference>
<keyword evidence="2" id="KW-0677">Repeat</keyword>
<dbReference type="SMART" id="SM00717">
    <property type="entry name" value="SANT"/>
    <property type="match status" value="2"/>
</dbReference>
<accession>A0A8T1QZZ7</accession>
<reference evidence="10" key="1">
    <citation type="submission" date="2020-12" db="EMBL/GenBank/DDBJ databases">
        <title>WGS assembly of Carya illinoinensis cv. Pawnee.</title>
        <authorList>
            <person name="Platts A."/>
            <person name="Shu S."/>
            <person name="Wright S."/>
            <person name="Barry K."/>
            <person name="Edger P."/>
            <person name="Pires J.C."/>
            <person name="Schmutz J."/>
        </authorList>
    </citation>
    <scope>NUCLEOTIDE SEQUENCE</scope>
    <source>
        <tissue evidence="10">Leaf</tissue>
    </source>
</reference>
<dbReference type="FunFam" id="1.10.10.60:FF:000011">
    <property type="entry name" value="Myb transcription factor"/>
    <property type="match status" value="1"/>
</dbReference>
<feature type="compositionally biased region" description="Basic and acidic residues" evidence="7">
    <location>
        <begin position="115"/>
        <end position="124"/>
    </location>
</feature>
<dbReference type="Proteomes" id="UP000811609">
    <property type="component" value="Chromosome 3"/>
</dbReference>
<evidence type="ECO:0000256" key="4">
    <source>
        <dbReference type="ARBA" id="ARBA00023125"/>
    </source>
</evidence>
<dbReference type="PROSITE" id="PS51294">
    <property type="entry name" value="HTH_MYB"/>
    <property type="match status" value="2"/>
</dbReference>
<dbReference type="PANTHER" id="PTHR45675">
    <property type="entry name" value="MYB TRANSCRIPTION FACTOR-RELATED-RELATED"/>
    <property type="match status" value="1"/>
</dbReference>
<evidence type="ECO:0000256" key="5">
    <source>
        <dbReference type="ARBA" id="ARBA00023163"/>
    </source>
</evidence>
<protein>
    <submittedName>
        <fullName evidence="10">Uncharacterized protein</fullName>
    </submittedName>
</protein>
<dbReference type="InterPro" id="IPR044676">
    <property type="entry name" value="EOBI/EOBII-like_plant"/>
</dbReference>
<dbReference type="EMBL" id="CM031811">
    <property type="protein sequence ID" value="KAG6660126.1"/>
    <property type="molecule type" value="Genomic_DNA"/>
</dbReference>
<feature type="domain" description="HTH myb-type" evidence="9">
    <location>
        <begin position="64"/>
        <end position="114"/>
    </location>
</feature>
<keyword evidence="3" id="KW-0805">Transcription regulation</keyword>
<name>A0A8T1QZZ7_CARIL</name>
<dbReference type="CDD" id="cd00167">
    <property type="entry name" value="SANT"/>
    <property type="match status" value="2"/>
</dbReference>
<proteinExistence type="predicted"/>
<feature type="domain" description="HTH myb-type" evidence="9">
    <location>
        <begin position="12"/>
        <end position="63"/>
    </location>
</feature>